<name>A0A7I9XPU9_9MYCO</name>
<dbReference type="InterPro" id="IPR003012">
    <property type="entry name" value="Tet_transcr_reg_TetR"/>
</dbReference>
<accession>A0A7I9XPU9</accession>
<dbReference type="Proteomes" id="UP000465263">
    <property type="component" value="Unassembled WGS sequence"/>
</dbReference>
<dbReference type="InterPro" id="IPR004111">
    <property type="entry name" value="Repressor_TetR_C"/>
</dbReference>
<dbReference type="InterPro" id="IPR036271">
    <property type="entry name" value="Tet_transcr_reg_TetR-rel_C_sf"/>
</dbReference>
<dbReference type="PRINTS" id="PR00400">
    <property type="entry name" value="TETREPRESSOR"/>
</dbReference>
<gene>
    <name evidence="7" type="ORF">MSEN_37230</name>
</gene>
<dbReference type="InterPro" id="IPR050109">
    <property type="entry name" value="HTH-type_TetR-like_transc_reg"/>
</dbReference>
<reference evidence="7 8" key="1">
    <citation type="journal article" date="2019" name="Emerg. Microbes Infect.">
        <title>Comprehensive subspecies identification of 175 nontuberculous mycobacteria species based on 7547 genomic profiles.</title>
        <authorList>
            <person name="Matsumoto Y."/>
            <person name="Kinjo T."/>
            <person name="Motooka D."/>
            <person name="Nabeya D."/>
            <person name="Jung N."/>
            <person name="Uechi K."/>
            <person name="Horii T."/>
            <person name="Iida T."/>
            <person name="Fujita J."/>
            <person name="Nakamura S."/>
        </authorList>
    </citation>
    <scope>NUCLEOTIDE SEQUENCE [LARGE SCALE GENOMIC DNA]</scope>
    <source>
        <strain evidence="7 8">JCM 16017</strain>
    </source>
</reference>
<dbReference type="EMBL" id="BLKV01000002">
    <property type="protein sequence ID" value="GFG72003.1"/>
    <property type="molecule type" value="Genomic_DNA"/>
</dbReference>
<organism evidence="7 8">
    <name type="scientific">Mycolicibacter senuensis</name>
    <dbReference type="NCBI Taxonomy" id="386913"/>
    <lineage>
        <taxon>Bacteria</taxon>
        <taxon>Bacillati</taxon>
        <taxon>Actinomycetota</taxon>
        <taxon>Actinomycetes</taxon>
        <taxon>Mycobacteriales</taxon>
        <taxon>Mycobacteriaceae</taxon>
        <taxon>Mycolicibacter</taxon>
    </lineage>
</organism>
<sequence>MARPKTALISRRRSLEVALDIIDTEGLAALSIRRLADELGVNGASLYHHFENKDEIITGAAQLALEDVRVPDVASGSWRDWLPQNARELRRALLAHPEIIQVVIGLRSIGVGPKRIELSAKHLIDEGVPSAAVMPLIESLELVAIGSALHETRTDAAAEDTSSVISEEYPVLAKVLRERGLSPHEMFDVIVKSVVNAFETAVQERQSRWLPAGKTENSA</sequence>
<evidence type="ECO:0000256" key="3">
    <source>
        <dbReference type="ARBA" id="ARBA00023125"/>
    </source>
</evidence>
<dbReference type="GO" id="GO:0046677">
    <property type="term" value="P:response to antibiotic"/>
    <property type="evidence" value="ECO:0007669"/>
    <property type="project" value="InterPro"/>
</dbReference>
<dbReference type="OrthoDB" id="3291296at2"/>
<evidence type="ECO:0000259" key="6">
    <source>
        <dbReference type="PROSITE" id="PS50977"/>
    </source>
</evidence>
<keyword evidence="3 5" id="KW-0238">DNA-binding</keyword>
<evidence type="ECO:0000313" key="7">
    <source>
        <dbReference type="EMBL" id="GFG72003.1"/>
    </source>
</evidence>
<dbReference type="GO" id="GO:0045892">
    <property type="term" value="P:negative regulation of DNA-templated transcription"/>
    <property type="evidence" value="ECO:0007669"/>
    <property type="project" value="InterPro"/>
</dbReference>
<protein>
    <recommendedName>
        <fullName evidence="6">HTH tetR-type domain-containing protein</fullName>
    </recommendedName>
</protein>
<dbReference type="SUPFAM" id="SSF46689">
    <property type="entry name" value="Homeodomain-like"/>
    <property type="match status" value="1"/>
</dbReference>
<keyword evidence="4" id="KW-0804">Transcription</keyword>
<dbReference type="AlphaFoldDB" id="A0A7I9XPU9"/>
<keyword evidence="1" id="KW-0678">Repressor</keyword>
<dbReference type="PROSITE" id="PS50977">
    <property type="entry name" value="HTH_TETR_2"/>
    <property type="match status" value="1"/>
</dbReference>
<evidence type="ECO:0000256" key="1">
    <source>
        <dbReference type="ARBA" id="ARBA00022491"/>
    </source>
</evidence>
<dbReference type="PANTHER" id="PTHR30055:SF151">
    <property type="entry name" value="TRANSCRIPTIONAL REGULATORY PROTEIN"/>
    <property type="match status" value="1"/>
</dbReference>
<dbReference type="Gene3D" id="1.10.357.10">
    <property type="entry name" value="Tetracycline Repressor, domain 2"/>
    <property type="match status" value="1"/>
</dbReference>
<dbReference type="Pfam" id="PF02909">
    <property type="entry name" value="TetR_C_1"/>
    <property type="match status" value="1"/>
</dbReference>
<keyword evidence="8" id="KW-1185">Reference proteome</keyword>
<dbReference type="PROSITE" id="PS01081">
    <property type="entry name" value="HTH_TETR_1"/>
    <property type="match status" value="1"/>
</dbReference>
<dbReference type="GO" id="GO:0000976">
    <property type="term" value="F:transcription cis-regulatory region binding"/>
    <property type="evidence" value="ECO:0007669"/>
    <property type="project" value="TreeGrafter"/>
</dbReference>
<dbReference type="PRINTS" id="PR00455">
    <property type="entry name" value="HTHTETR"/>
</dbReference>
<proteinExistence type="predicted"/>
<dbReference type="GO" id="GO:0003700">
    <property type="term" value="F:DNA-binding transcription factor activity"/>
    <property type="evidence" value="ECO:0007669"/>
    <property type="project" value="TreeGrafter"/>
</dbReference>
<comment type="caution">
    <text evidence="7">The sequence shown here is derived from an EMBL/GenBank/DDBJ whole genome shotgun (WGS) entry which is preliminary data.</text>
</comment>
<feature type="DNA-binding region" description="H-T-H motif" evidence="5">
    <location>
        <begin position="31"/>
        <end position="50"/>
    </location>
</feature>
<dbReference type="SUPFAM" id="SSF48498">
    <property type="entry name" value="Tetracyclin repressor-like, C-terminal domain"/>
    <property type="match status" value="1"/>
</dbReference>
<evidence type="ECO:0000313" key="8">
    <source>
        <dbReference type="Proteomes" id="UP000465263"/>
    </source>
</evidence>
<keyword evidence="2" id="KW-0805">Transcription regulation</keyword>
<evidence type="ECO:0000256" key="5">
    <source>
        <dbReference type="PROSITE-ProRule" id="PRU00335"/>
    </source>
</evidence>
<dbReference type="RefSeq" id="WP_085082078.1">
    <property type="nucleotide sequence ID" value="NZ_BLKV01000002.1"/>
</dbReference>
<evidence type="ECO:0000256" key="2">
    <source>
        <dbReference type="ARBA" id="ARBA00023015"/>
    </source>
</evidence>
<dbReference type="InterPro" id="IPR001647">
    <property type="entry name" value="HTH_TetR"/>
</dbReference>
<evidence type="ECO:0000256" key="4">
    <source>
        <dbReference type="ARBA" id="ARBA00023163"/>
    </source>
</evidence>
<dbReference type="InterPro" id="IPR009057">
    <property type="entry name" value="Homeodomain-like_sf"/>
</dbReference>
<dbReference type="InterPro" id="IPR023772">
    <property type="entry name" value="DNA-bd_HTH_TetR-type_CS"/>
</dbReference>
<feature type="domain" description="HTH tetR-type" evidence="6">
    <location>
        <begin position="8"/>
        <end position="68"/>
    </location>
</feature>
<dbReference type="Pfam" id="PF00440">
    <property type="entry name" value="TetR_N"/>
    <property type="match status" value="1"/>
</dbReference>
<dbReference type="PANTHER" id="PTHR30055">
    <property type="entry name" value="HTH-TYPE TRANSCRIPTIONAL REGULATOR RUTR"/>
    <property type="match status" value="1"/>
</dbReference>